<dbReference type="EMBL" id="JAZAVJ010000191">
    <property type="protein sequence ID" value="KAK7408310.1"/>
    <property type="molecule type" value="Genomic_DNA"/>
</dbReference>
<keyword evidence="3" id="KW-1133">Transmembrane helix</keyword>
<feature type="transmembrane region" description="Helical" evidence="3">
    <location>
        <begin position="169"/>
        <end position="191"/>
    </location>
</feature>
<keyword evidence="3" id="KW-0812">Transmembrane</keyword>
<evidence type="ECO:0000256" key="2">
    <source>
        <dbReference type="ARBA" id="ARBA00022679"/>
    </source>
</evidence>
<evidence type="ECO:0000313" key="5">
    <source>
        <dbReference type="EMBL" id="KAK7408310.1"/>
    </source>
</evidence>
<keyword evidence="6" id="KW-1185">Reference proteome</keyword>
<feature type="transmembrane region" description="Helical" evidence="3">
    <location>
        <begin position="27"/>
        <end position="45"/>
    </location>
</feature>
<dbReference type="PANTHER" id="PTHR12203">
    <property type="entry name" value="KDEL LYS-ASP-GLU-LEU CONTAINING - RELATED"/>
    <property type="match status" value="1"/>
</dbReference>
<accession>A0ABR1GSE2</accession>
<name>A0ABR1GSE2_9HYPO</name>
<dbReference type="Pfam" id="PF05686">
    <property type="entry name" value="Glyco_transf_90"/>
    <property type="match status" value="1"/>
</dbReference>
<feature type="transmembrane region" description="Helical" evidence="3">
    <location>
        <begin position="57"/>
        <end position="77"/>
    </location>
</feature>
<keyword evidence="2" id="KW-0808">Transferase</keyword>
<feature type="transmembrane region" description="Helical" evidence="3">
    <location>
        <begin position="98"/>
        <end position="118"/>
    </location>
</feature>
<proteinExistence type="inferred from homology"/>
<evidence type="ECO:0000313" key="6">
    <source>
        <dbReference type="Proteomes" id="UP001498476"/>
    </source>
</evidence>
<feature type="transmembrane region" description="Helical" evidence="3">
    <location>
        <begin position="239"/>
        <end position="259"/>
    </location>
</feature>
<dbReference type="PANTHER" id="PTHR12203:SF35">
    <property type="entry name" value="PROTEIN O-GLUCOSYLTRANSFERASE 1"/>
    <property type="match status" value="1"/>
</dbReference>
<sequence length="902" mass="101389">MTRTTTRKNVHLLSGCVDLVRCWPLPLVYIIACVALRAWSFWLTVRTTQCAYPGVEAFLPFFVILCDVSGLSALRFPSSKLRDTVKVHSLPLTSEHRVAYGFVALLWGFTVVSALGYFRTTTGTICPAGWEWKPLVVGAQIAICLFDAVVLVSMSDLRRSELENSGDLAGFLIVVPLIAALCIFVTSFWTLLHDSWLFWAFCPSFPDLKDLAIDSLATTIVVACGFSVLHFLHPTTVGLLVSSLGLFGGYLFQPISGLLLPPAYAHETLGAAFAVAVVLGVLSCFTLQYADVPQRHIASVMHRWLVVFFIAVCMSSVLIISWSTDARSVKSVRQAITGLVAAADAKAQRWATEAVASRTLDEAVAEYKRRYDSPPPPNFDEWYNFAVARNSSVIDDFDQVHQDLLPFWGVDPAEIRRRTSDLLSYSSLEMGGLRIRNGTVELSPYVPGSHRWMMDSLKRMISPFSKWLPDMDLAINLADECRMAIPFEEMEASKVNGRRVRSKIVQSTNDESKEERDGFQWPDAFTKPASREQIPKQFANYGFWQLYYDLIAPSCSPTDPARHKRWWDRSTACVECIAPHSTFTEHGLLLADSELANDMCHQPDMAYLDGFIMSPSGAMVGTRSLFPIFSQGRIGGFSDILIPSPWNFDHKSSYDEKLDVTWDEKKDGLFWRGSGSDGYAAHGSWTGFLRARFVHEAYEHKLEESTNDRLPSINVSFAGDVHKCHEADCATELDSFQTWANAMQINTAKRSNATLRHGNKQSSSEKRTNSLLSQAMPFGENWRFRHLVDMDGAGFSGRLLPFLESRSLIYRAAIFQAWFDERLSAWHHYVPVDVRLGSGLWAVLGHFFESTEGPNKNMGGDKTGRKIAEQGRKWAKKALRDEDMQIYMFRLLLEYGRLVNQD</sequence>
<dbReference type="Proteomes" id="UP001498476">
    <property type="component" value="Unassembled WGS sequence"/>
</dbReference>
<evidence type="ECO:0000256" key="1">
    <source>
        <dbReference type="ARBA" id="ARBA00010118"/>
    </source>
</evidence>
<dbReference type="InterPro" id="IPR006598">
    <property type="entry name" value="CAP10"/>
</dbReference>
<protein>
    <recommendedName>
        <fullName evidence="4">Glycosyl transferase CAP10 domain-containing protein</fullName>
    </recommendedName>
</protein>
<feature type="domain" description="Glycosyl transferase CAP10" evidence="4">
    <location>
        <begin position="589"/>
        <end position="902"/>
    </location>
</feature>
<comment type="similarity">
    <text evidence="1">Belongs to the glycosyltransferase 90 family.</text>
</comment>
<feature type="transmembrane region" description="Helical" evidence="3">
    <location>
        <begin position="138"/>
        <end position="157"/>
    </location>
</feature>
<evidence type="ECO:0000256" key="3">
    <source>
        <dbReference type="SAM" id="Phobius"/>
    </source>
</evidence>
<gene>
    <name evidence="5" type="ORF">QQX98_009512</name>
</gene>
<reference evidence="5 6" key="1">
    <citation type="journal article" date="2025" name="Microbiol. Resour. Announc.">
        <title>Draft genome sequences for Neonectria magnoliae and Neonectria punicea, canker pathogens of Liriodendron tulipifera and Acer saccharum in West Virginia.</title>
        <authorList>
            <person name="Petronek H.M."/>
            <person name="Kasson M.T."/>
            <person name="Metheny A.M."/>
            <person name="Stauder C.M."/>
            <person name="Lovett B."/>
            <person name="Lynch S.C."/>
            <person name="Garnas J.R."/>
            <person name="Kasson L.R."/>
            <person name="Stajich J.E."/>
        </authorList>
    </citation>
    <scope>NUCLEOTIDE SEQUENCE [LARGE SCALE GENOMIC DNA]</scope>
    <source>
        <strain evidence="5 6">NRRL 64653</strain>
    </source>
</reference>
<feature type="transmembrane region" description="Helical" evidence="3">
    <location>
        <begin position="211"/>
        <end position="232"/>
    </location>
</feature>
<feature type="transmembrane region" description="Helical" evidence="3">
    <location>
        <begin position="271"/>
        <end position="292"/>
    </location>
</feature>
<feature type="transmembrane region" description="Helical" evidence="3">
    <location>
        <begin position="304"/>
        <end position="323"/>
    </location>
</feature>
<organism evidence="5 6">
    <name type="scientific">Neonectria punicea</name>
    <dbReference type="NCBI Taxonomy" id="979145"/>
    <lineage>
        <taxon>Eukaryota</taxon>
        <taxon>Fungi</taxon>
        <taxon>Dikarya</taxon>
        <taxon>Ascomycota</taxon>
        <taxon>Pezizomycotina</taxon>
        <taxon>Sordariomycetes</taxon>
        <taxon>Hypocreomycetidae</taxon>
        <taxon>Hypocreales</taxon>
        <taxon>Nectriaceae</taxon>
        <taxon>Neonectria</taxon>
    </lineage>
</organism>
<comment type="caution">
    <text evidence="5">The sequence shown here is derived from an EMBL/GenBank/DDBJ whole genome shotgun (WGS) entry which is preliminary data.</text>
</comment>
<dbReference type="SMART" id="SM00672">
    <property type="entry name" value="CAP10"/>
    <property type="match status" value="1"/>
</dbReference>
<evidence type="ECO:0000259" key="4">
    <source>
        <dbReference type="SMART" id="SM00672"/>
    </source>
</evidence>
<dbReference type="InterPro" id="IPR051091">
    <property type="entry name" value="O-Glucosyltr/Glycosyltrsf_90"/>
</dbReference>
<keyword evidence="3" id="KW-0472">Membrane</keyword>